<accession>A0ABW5V4D9</accession>
<feature type="binding site" evidence="4">
    <location>
        <position position="82"/>
    </location>
    <ligand>
        <name>S-adenosyl-L-methionine</name>
        <dbReference type="ChEBI" id="CHEBI:59789"/>
    </ligand>
</feature>
<dbReference type="SUPFAM" id="SSF53335">
    <property type="entry name" value="S-adenosyl-L-methionine-dependent methyltransferases"/>
    <property type="match status" value="1"/>
</dbReference>
<feature type="binding site" evidence="4">
    <location>
        <begin position="110"/>
        <end position="111"/>
    </location>
    <ligand>
        <name>S-adenosyl-L-methionine</name>
        <dbReference type="ChEBI" id="CHEBI:59789"/>
    </ligand>
</feature>
<dbReference type="EMBL" id="JBHUNA010000001">
    <property type="protein sequence ID" value="MFD2759502.1"/>
    <property type="molecule type" value="Genomic_DNA"/>
</dbReference>
<comment type="function">
    <text evidence="4">Catalyzes the methylation of 5-hydroxyuridine (ho5U) to form 5-methoxyuridine (mo5U) at position 34 in tRNAs.</text>
</comment>
<evidence type="ECO:0000313" key="5">
    <source>
        <dbReference type="EMBL" id="MFD2759502.1"/>
    </source>
</evidence>
<feature type="binding site" evidence="4">
    <location>
        <position position="156"/>
    </location>
    <ligand>
        <name>Mg(2+)</name>
        <dbReference type="ChEBI" id="CHEBI:18420"/>
    </ligand>
</feature>
<dbReference type="HAMAP" id="MF_02217">
    <property type="entry name" value="TrmR_methyltr"/>
    <property type="match status" value="1"/>
</dbReference>
<dbReference type="InterPro" id="IPR002935">
    <property type="entry name" value="SAM_O-MeTrfase"/>
</dbReference>
<dbReference type="InterPro" id="IPR050362">
    <property type="entry name" value="Cation-dep_OMT"/>
</dbReference>
<reference evidence="6" key="1">
    <citation type="journal article" date="2019" name="Int. J. Syst. Evol. Microbiol.">
        <title>The Global Catalogue of Microorganisms (GCM) 10K type strain sequencing project: providing services to taxonomists for standard genome sequencing and annotation.</title>
        <authorList>
            <consortium name="The Broad Institute Genomics Platform"/>
            <consortium name="The Broad Institute Genome Sequencing Center for Infectious Disease"/>
            <person name="Wu L."/>
            <person name="Ma J."/>
        </authorList>
    </citation>
    <scope>NUCLEOTIDE SEQUENCE [LARGE SCALE GENOMIC DNA]</scope>
    <source>
        <strain evidence="6">TISTR 1535</strain>
    </source>
</reference>
<dbReference type="Proteomes" id="UP001597502">
    <property type="component" value="Unassembled WGS sequence"/>
</dbReference>
<dbReference type="Gene3D" id="3.40.50.150">
    <property type="entry name" value="Vaccinia Virus protein VP39"/>
    <property type="match status" value="1"/>
</dbReference>
<keyword evidence="4" id="KW-0479">Metal-binding</keyword>
<dbReference type="PROSITE" id="PS51682">
    <property type="entry name" value="SAM_OMT_I"/>
    <property type="match status" value="1"/>
</dbReference>
<keyword evidence="2 4" id="KW-0808">Transferase</keyword>
<dbReference type="RefSeq" id="WP_382390039.1">
    <property type="nucleotide sequence ID" value="NZ_JBHUNA010000001.1"/>
</dbReference>
<organism evidence="5 6">
    <name type="scientific">Lentibacillus juripiscarius</name>
    <dbReference type="NCBI Taxonomy" id="257446"/>
    <lineage>
        <taxon>Bacteria</taxon>
        <taxon>Bacillati</taxon>
        <taxon>Bacillota</taxon>
        <taxon>Bacilli</taxon>
        <taxon>Bacillales</taxon>
        <taxon>Bacillaceae</taxon>
        <taxon>Lentibacillus</taxon>
    </lineage>
</organism>
<evidence type="ECO:0000256" key="1">
    <source>
        <dbReference type="ARBA" id="ARBA00022603"/>
    </source>
</evidence>
<comment type="catalytic activity">
    <reaction evidence="4">
        <text>5-hydroxyuridine(34) in tRNA + S-adenosyl-L-methionine = 5-methoxyuridine(34) in tRNA + S-adenosyl-L-homocysteine + H(+)</text>
        <dbReference type="Rhea" id="RHEA:60524"/>
        <dbReference type="Rhea" id="RHEA-COMP:13381"/>
        <dbReference type="Rhea" id="RHEA-COMP:15591"/>
        <dbReference type="ChEBI" id="CHEBI:15378"/>
        <dbReference type="ChEBI" id="CHEBI:57856"/>
        <dbReference type="ChEBI" id="CHEBI:59789"/>
        <dbReference type="ChEBI" id="CHEBI:136877"/>
        <dbReference type="ChEBI" id="CHEBI:143860"/>
    </reaction>
</comment>
<feature type="binding site" evidence="4">
    <location>
        <position position="129"/>
    </location>
    <ligand>
        <name>S-adenosyl-L-methionine</name>
        <dbReference type="ChEBI" id="CHEBI:59789"/>
    </ligand>
</feature>
<dbReference type="InterPro" id="IPR029063">
    <property type="entry name" value="SAM-dependent_MTases_sf"/>
</dbReference>
<protein>
    <recommendedName>
        <fullName evidence="4">tRNA 5-hydroxyuridine methyltransferase</fullName>
        <ecNumber evidence="4">2.1.1.-</ecNumber>
    </recommendedName>
    <alternativeName>
        <fullName evidence="4">ho5U methyltransferase</fullName>
    </alternativeName>
</protein>
<sequence>MDETLKNYLMDSLSQEEEWVRDLEQEAKKDRVPIMDPLGMNFVMQMIRMAKPKRILEIGSAIGYSALRMSQASPDTSIITIERDEQRYSQAVENIQEIGKQGTIDVILGDAVEELPKMTGNTFDMVLIDAAKGTYKEFFELSVPLLSTDGFVLTDNVLFKGFVAGADKQHPRYEKIAGKIREYNDWLIKHPDFTTTIVPIGDGIAISNKIK</sequence>
<evidence type="ECO:0000256" key="3">
    <source>
        <dbReference type="ARBA" id="ARBA00022691"/>
    </source>
</evidence>
<evidence type="ECO:0000313" key="6">
    <source>
        <dbReference type="Proteomes" id="UP001597502"/>
    </source>
</evidence>
<feature type="binding site" evidence="4">
    <location>
        <position position="155"/>
    </location>
    <ligand>
        <name>Mg(2+)</name>
        <dbReference type="ChEBI" id="CHEBI:18420"/>
    </ligand>
</feature>
<keyword evidence="4" id="KW-0819">tRNA processing</keyword>
<name>A0ABW5V4D9_9BACI</name>
<keyword evidence="3 4" id="KW-0949">S-adenosyl-L-methionine</keyword>
<dbReference type="InterPro" id="IPR043675">
    <property type="entry name" value="TrmR_methyltr"/>
</dbReference>
<feature type="binding site" evidence="4">
    <location>
        <position position="129"/>
    </location>
    <ligand>
        <name>Mg(2+)</name>
        <dbReference type="ChEBI" id="CHEBI:18420"/>
    </ligand>
</feature>
<proteinExistence type="inferred from homology"/>
<feature type="binding site" evidence="4">
    <location>
        <position position="35"/>
    </location>
    <ligand>
        <name>S-adenosyl-L-methionine</name>
        <dbReference type="ChEBI" id="CHEBI:59789"/>
    </ligand>
</feature>
<keyword evidence="1 4" id="KW-0489">Methyltransferase</keyword>
<keyword evidence="4" id="KW-0460">Magnesium</keyword>
<dbReference type="GO" id="GO:0032259">
    <property type="term" value="P:methylation"/>
    <property type="evidence" value="ECO:0007669"/>
    <property type="project" value="UniProtKB-KW"/>
</dbReference>
<comment type="subunit">
    <text evidence="4">Homodimer.</text>
</comment>
<dbReference type="Pfam" id="PF01596">
    <property type="entry name" value="Methyltransf_3"/>
    <property type="match status" value="1"/>
</dbReference>
<dbReference type="GO" id="GO:0008168">
    <property type="term" value="F:methyltransferase activity"/>
    <property type="evidence" value="ECO:0007669"/>
    <property type="project" value="UniProtKB-KW"/>
</dbReference>
<comment type="caution">
    <text evidence="5">The sequence shown here is derived from an EMBL/GenBank/DDBJ whole genome shotgun (WGS) entry which is preliminary data.</text>
</comment>
<gene>
    <name evidence="4" type="primary">trmR</name>
    <name evidence="5" type="ORF">ACFSUO_00675</name>
</gene>
<comment type="similarity">
    <text evidence="4">Belongs to the class I-like SAM-binding methyltransferase superfamily. Cation-dependent O-methyltransferase family.</text>
</comment>
<dbReference type="PANTHER" id="PTHR10509">
    <property type="entry name" value="O-METHYLTRANSFERASE-RELATED"/>
    <property type="match status" value="1"/>
</dbReference>
<evidence type="ECO:0000256" key="4">
    <source>
        <dbReference type="HAMAP-Rule" id="MF_02217"/>
    </source>
</evidence>
<keyword evidence="6" id="KW-1185">Reference proteome</keyword>
<feature type="binding site" evidence="4">
    <location>
        <position position="65"/>
    </location>
    <ligand>
        <name>S-adenosyl-L-methionine</name>
        <dbReference type="ChEBI" id="CHEBI:59789"/>
    </ligand>
</feature>
<evidence type="ECO:0000256" key="2">
    <source>
        <dbReference type="ARBA" id="ARBA00022679"/>
    </source>
</evidence>
<dbReference type="CDD" id="cd02440">
    <property type="entry name" value="AdoMet_MTases"/>
    <property type="match status" value="1"/>
</dbReference>
<dbReference type="EC" id="2.1.1.-" evidence="4"/>
<dbReference type="PANTHER" id="PTHR10509:SF14">
    <property type="entry name" value="CAFFEOYL-COA O-METHYLTRANSFERASE 3-RELATED"/>
    <property type="match status" value="1"/>
</dbReference>